<evidence type="ECO:0000313" key="1">
    <source>
        <dbReference type="EMBL" id="KOO46128.1"/>
    </source>
</evidence>
<dbReference type="Proteomes" id="UP000037558">
    <property type="component" value="Unassembled WGS sequence"/>
</dbReference>
<dbReference type="RefSeq" id="WP_053401195.1">
    <property type="nucleotide sequence ID" value="NZ_LILC01000013.1"/>
</dbReference>
<gene>
    <name evidence="1" type="ORF">AMD01_09670</name>
</gene>
<reference evidence="2" key="1">
    <citation type="submission" date="2015-08" db="EMBL/GenBank/DDBJ databases">
        <title>Fjat-14210 dsm16467.</title>
        <authorList>
            <person name="Liu B."/>
            <person name="Wang J."/>
            <person name="Zhu Y."/>
            <person name="Liu G."/>
            <person name="Chen Q."/>
            <person name="Chen Z."/>
            <person name="Lan J."/>
            <person name="Che J."/>
            <person name="Ge C."/>
            <person name="Shi H."/>
            <person name="Pan Z."/>
            <person name="Liu X."/>
        </authorList>
    </citation>
    <scope>NUCLEOTIDE SEQUENCE [LARGE SCALE GENOMIC DNA]</scope>
    <source>
        <strain evidence="2">DSM 16467</strain>
    </source>
</reference>
<comment type="caution">
    <text evidence="1">The sequence shown here is derived from an EMBL/GenBank/DDBJ whole genome shotgun (WGS) entry which is preliminary data.</text>
</comment>
<name>A0A0M0L630_9BACI</name>
<sequence>MTNYQGNGAYCYANGGSMLLASIGETVSPSLLEVASGFSLGASLVRHDLLHFDQAMSSPDQALNHAFHHLGFQVTENVKGNDASMPIDELTEALKNGPALLGPLDMGMLTYLPNHPFLHGCDHYVLAIKIEGDRLLLHDPAGYPYVWFPIAQLENAWRAKSIEWSSGAYRYWTSPKRMENASDGVLAQRLLSFYEKIYRRHQNEYQSGSAIIYQKATDMQRDLVSMAEKEHLRHFAFPVGARRALDFSQFFQQSSPTFSSLKKAQAEIFGECYTYASYEDWRMVGETLEKLGGVEQEIERLFRENIES</sequence>
<dbReference type="STRING" id="284581.AMD01_09670"/>
<keyword evidence="2" id="KW-1185">Reference proteome</keyword>
<organism evidence="1 2">
    <name type="scientific">Priestia koreensis</name>
    <dbReference type="NCBI Taxonomy" id="284581"/>
    <lineage>
        <taxon>Bacteria</taxon>
        <taxon>Bacillati</taxon>
        <taxon>Bacillota</taxon>
        <taxon>Bacilli</taxon>
        <taxon>Bacillales</taxon>
        <taxon>Bacillaceae</taxon>
        <taxon>Priestia</taxon>
    </lineage>
</organism>
<dbReference type="EMBL" id="LILC01000013">
    <property type="protein sequence ID" value="KOO46128.1"/>
    <property type="molecule type" value="Genomic_DNA"/>
</dbReference>
<protein>
    <submittedName>
        <fullName evidence="1">Uncharacterized protein</fullName>
    </submittedName>
</protein>
<accession>A0A0M0L630</accession>
<proteinExistence type="predicted"/>
<dbReference type="AlphaFoldDB" id="A0A0M0L630"/>
<dbReference type="PATRIC" id="fig|284581.3.peg.2008"/>
<evidence type="ECO:0000313" key="2">
    <source>
        <dbReference type="Proteomes" id="UP000037558"/>
    </source>
</evidence>
<dbReference type="OrthoDB" id="8065844at2"/>